<dbReference type="Gene3D" id="3.10.180.10">
    <property type="entry name" value="2,3-Dihydroxybiphenyl 1,2-Dioxygenase, domain 1"/>
    <property type="match status" value="1"/>
</dbReference>
<dbReference type="SUPFAM" id="SSF54593">
    <property type="entry name" value="Glyoxalase/Bleomycin resistance protein/Dihydroxybiphenyl dioxygenase"/>
    <property type="match status" value="1"/>
</dbReference>
<dbReference type="PROSITE" id="PS51819">
    <property type="entry name" value="VOC"/>
    <property type="match status" value="1"/>
</dbReference>
<dbReference type="Pfam" id="PF18029">
    <property type="entry name" value="Glyoxalase_6"/>
    <property type="match status" value="1"/>
</dbReference>
<dbReference type="InterPro" id="IPR037523">
    <property type="entry name" value="VOC_core"/>
</dbReference>
<reference evidence="2 3" key="1">
    <citation type="submission" date="2018-07" db="EMBL/GenBank/DDBJ databases">
        <title>Desertimonas flava gen. nov. sp. nov.</title>
        <authorList>
            <person name="Liu S."/>
        </authorList>
    </citation>
    <scope>NUCLEOTIDE SEQUENCE [LARGE SCALE GENOMIC DNA]</scope>
    <source>
        <strain evidence="2 3">16Sb5-5</strain>
    </source>
</reference>
<dbReference type="Proteomes" id="UP000252770">
    <property type="component" value="Unassembled WGS sequence"/>
</dbReference>
<dbReference type="AlphaFoldDB" id="A0A367YZY7"/>
<comment type="caution">
    <text evidence="2">The sequence shown here is derived from an EMBL/GenBank/DDBJ whole genome shotgun (WGS) entry which is preliminary data.</text>
</comment>
<gene>
    <name evidence="2" type="ORF">DT076_00515</name>
</gene>
<sequence length="126" mass="14463">MHVATVVINVSDMARALAFWRAALGYVPRESELDPEFMMLVDPDSRRIPVSLQRTDDRPTQPVRVHIDLYTSEQQRHVERLLALGATRVEDWPYPPEADFVVLRDPDGNEFCLIDQPELSVVTPHE</sequence>
<accession>A0A367YZY7</accession>
<feature type="domain" description="VOC" evidence="1">
    <location>
        <begin position="2"/>
        <end position="116"/>
    </location>
</feature>
<organism evidence="2 3">
    <name type="scientific">Desertihabitans brevis</name>
    <dbReference type="NCBI Taxonomy" id="2268447"/>
    <lineage>
        <taxon>Bacteria</taxon>
        <taxon>Bacillati</taxon>
        <taxon>Actinomycetota</taxon>
        <taxon>Actinomycetes</taxon>
        <taxon>Propionibacteriales</taxon>
        <taxon>Propionibacteriaceae</taxon>
        <taxon>Desertihabitans</taxon>
    </lineage>
</organism>
<proteinExistence type="predicted"/>
<dbReference type="InterPro" id="IPR029068">
    <property type="entry name" value="Glyas_Bleomycin-R_OHBP_Dase"/>
</dbReference>
<dbReference type="PANTHER" id="PTHR35908">
    <property type="entry name" value="HYPOTHETICAL FUSION PROTEIN"/>
    <property type="match status" value="1"/>
</dbReference>
<protein>
    <submittedName>
        <fullName evidence="2">VOC family protein</fullName>
    </submittedName>
</protein>
<dbReference type="CDD" id="cd06587">
    <property type="entry name" value="VOC"/>
    <property type="match status" value="1"/>
</dbReference>
<name>A0A367YZY7_9ACTN</name>
<evidence type="ECO:0000313" key="2">
    <source>
        <dbReference type="EMBL" id="RCK71466.1"/>
    </source>
</evidence>
<evidence type="ECO:0000259" key="1">
    <source>
        <dbReference type="PROSITE" id="PS51819"/>
    </source>
</evidence>
<dbReference type="InterPro" id="IPR041581">
    <property type="entry name" value="Glyoxalase_6"/>
</dbReference>
<dbReference type="PANTHER" id="PTHR35908:SF1">
    <property type="entry name" value="CONSERVED PROTEIN"/>
    <property type="match status" value="1"/>
</dbReference>
<keyword evidence="3" id="KW-1185">Reference proteome</keyword>
<evidence type="ECO:0000313" key="3">
    <source>
        <dbReference type="Proteomes" id="UP000252770"/>
    </source>
</evidence>
<dbReference type="EMBL" id="QOUI01000001">
    <property type="protein sequence ID" value="RCK71466.1"/>
    <property type="molecule type" value="Genomic_DNA"/>
</dbReference>